<dbReference type="GO" id="GO:0006402">
    <property type="term" value="P:mRNA catabolic process"/>
    <property type="evidence" value="ECO:0007669"/>
    <property type="project" value="TreeGrafter"/>
</dbReference>
<dbReference type="Pfam" id="PF00773">
    <property type="entry name" value="RNB"/>
    <property type="match status" value="1"/>
</dbReference>
<evidence type="ECO:0000259" key="1">
    <source>
        <dbReference type="SMART" id="SM00955"/>
    </source>
</evidence>
<reference evidence="2" key="1">
    <citation type="submission" date="2022-12" db="EMBL/GenBank/DDBJ databases">
        <title>Reference genome sequencing for broad-spectrum identification of bacterial and archaeal isolates by mass spectrometry.</title>
        <authorList>
            <person name="Sekiguchi Y."/>
            <person name="Tourlousse D.M."/>
        </authorList>
    </citation>
    <scope>NUCLEOTIDE SEQUENCE</scope>
    <source>
        <strain evidence="2">ASRB1</strain>
    </source>
</reference>
<dbReference type="PANTHER" id="PTHR23355:SF42">
    <property type="entry name" value="RIBONUCLEASE II, CHLOROPLASTIC_MITOCHONDRIAL"/>
    <property type="match status" value="1"/>
</dbReference>
<gene>
    <name evidence="2" type="ORF">DAMNIGENAA_12370</name>
</gene>
<dbReference type="GO" id="GO:0003723">
    <property type="term" value="F:RNA binding"/>
    <property type="evidence" value="ECO:0007669"/>
    <property type="project" value="InterPro"/>
</dbReference>
<protein>
    <submittedName>
        <fullName evidence="2">Ribonuclease</fullName>
    </submittedName>
</protein>
<proteinExistence type="predicted"/>
<dbReference type="InterPro" id="IPR050180">
    <property type="entry name" value="RNR_Ribonuclease"/>
</dbReference>
<dbReference type="SUPFAM" id="SSF50249">
    <property type="entry name" value="Nucleic acid-binding proteins"/>
    <property type="match status" value="1"/>
</dbReference>
<evidence type="ECO:0000313" key="3">
    <source>
        <dbReference type="Proteomes" id="UP001144372"/>
    </source>
</evidence>
<dbReference type="Proteomes" id="UP001144372">
    <property type="component" value="Unassembled WGS sequence"/>
</dbReference>
<dbReference type="InterPro" id="IPR001900">
    <property type="entry name" value="RNase_II/R"/>
</dbReference>
<dbReference type="EMBL" id="BSDR01000001">
    <property type="protein sequence ID" value="GLI33804.1"/>
    <property type="molecule type" value="Genomic_DNA"/>
</dbReference>
<dbReference type="InterPro" id="IPR012340">
    <property type="entry name" value="NA-bd_OB-fold"/>
</dbReference>
<sequence>MSRQPSQEIVAGSVVEFFESREILCGVCLATKTHRLTVLTEQNKEINLAQSRVIHVSSQTLNLKQSRDELIQKLVTIGALRKSLMRDVDIEEFWSLVEGEEEGFDPRDSAEFIFSDAITENHVAAAQRALLQDKTFFQFKDGKFYPRPQEKVEQRRLEIQREEEKEAQLEKGSQWLQSLWNRKTRTPSNTIEQWTSLIEDLKSFCLFNQESPSYAFIKELFKRANIPPLPQSAFRLLVRLGIWHENENLYLLEQNISPEFPKEVEDLANERAESAIVAQWDVNQRRDLRHLHTFTIDSAQTRDYDDALSLEVLENGLYQVGIHIADAAEFVTQGDPLDLDAQERASSIYLPDARISMLPTALSEGICSLCAGKDRLALSFLLKVDSEGALQGYEIVPSIVRVREQLTYQEANGKVSQEPYRTLHELAVKLKERRLARGAVILPLPEIQVYVSPMGMIQVSRYEKETPSQLLVSEWMIAANGAAATHLAAHGIPSIYRSQAECKPETDFTQSEHEIFRIYRQRRLFARAELNTTPGDHCSLGMSPYTTATSPIRRYSDLVVQRQLKHLMVSESPLYTETELSQLITKLGVMQAKISLIQRKWTRYWILKYMEQEDLQALNALVLDMNERFAHLLIPDFLIETNVPIQEKGRLQRGEMLRVKIERLNPREDILRVQLPDFAR</sequence>
<dbReference type="AlphaFoldDB" id="A0A9W6D2M6"/>
<dbReference type="InterPro" id="IPR056404">
    <property type="entry name" value="HTH_RNase_II"/>
</dbReference>
<name>A0A9W6D2M6_9BACT</name>
<dbReference type="GO" id="GO:0000175">
    <property type="term" value="F:3'-5'-RNA exonuclease activity"/>
    <property type="evidence" value="ECO:0007669"/>
    <property type="project" value="TreeGrafter"/>
</dbReference>
<dbReference type="PANTHER" id="PTHR23355">
    <property type="entry name" value="RIBONUCLEASE"/>
    <property type="match status" value="1"/>
</dbReference>
<feature type="domain" description="RNB" evidence="1">
    <location>
        <begin position="285"/>
        <end position="570"/>
    </location>
</feature>
<evidence type="ECO:0000313" key="2">
    <source>
        <dbReference type="EMBL" id="GLI33804.1"/>
    </source>
</evidence>
<dbReference type="GO" id="GO:0000932">
    <property type="term" value="C:P-body"/>
    <property type="evidence" value="ECO:0007669"/>
    <property type="project" value="TreeGrafter"/>
</dbReference>
<comment type="caution">
    <text evidence="2">The sequence shown here is derived from an EMBL/GenBank/DDBJ whole genome shotgun (WGS) entry which is preliminary data.</text>
</comment>
<dbReference type="SMART" id="SM00955">
    <property type="entry name" value="RNB"/>
    <property type="match status" value="1"/>
</dbReference>
<accession>A0A9W6D2M6</accession>
<organism evidence="2 3">
    <name type="scientific">Desulforhabdus amnigena</name>
    <dbReference type="NCBI Taxonomy" id="40218"/>
    <lineage>
        <taxon>Bacteria</taxon>
        <taxon>Pseudomonadati</taxon>
        <taxon>Thermodesulfobacteriota</taxon>
        <taxon>Syntrophobacteria</taxon>
        <taxon>Syntrophobacterales</taxon>
        <taxon>Syntrophobacteraceae</taxon>
        <taxon>Desulforhabdus</taxon>
    </lineage>
</organism>
<dbReference type="Pfam" id="PF23161">
    <property type="entry name" value="HTH_RNase_II"/>
    <property type="match status" value="1"/>
</dbReference>
<dbReference type="RefSeq" id="WP_281793006.1">
    <property type="nucleotide sequence ID" value="NZ_BSDR01000001.1"/>
</dbReference>
<keyword evidence="3" id="KW-1185">Reference proteome</keyword>